<dbReference type="PANTHER" id="PTHR39336:SF1">
    <property type="entry name" value="PYRIDOXAMINE PHOSPHATE OXIDASE FAMILY PROTEIN (AFU_ORTHOLOGUE AFUA_6G11440)"/>
    <property type="match status" value="1"/>
</dbReference>
<dbReference type="Gene3D" id="2.30.110.10">
    <property type="entry name" value="Electron Transport, Fmn-binding Protein, Chain A"/>
    <property type="match status" value="1"/>
</dbReference>
<sequence length="183" mass="20756">MGQQYQEILEKHKTFIEAQKIFFVGTATEDSRVNISPKGMDSFRVLGGNRVIWLNVTGSGNETAAHVQRCPRMTVMFSAFEGKPVIMRLYGTAKVIHKNDSEWSELYSKFEPIAGARQIFDMQVDMLQTSCGMAVPYFEYVGERELLRDWAVKQGDEGLKKYWAKKNQATIDGLSTSIVELNT</sequence>
<dbReference type="InterPro" id="IPR012349">
    <property type="entry name" value="Split_barrel_FMN-bd"/>
</dbReference>
<evidence type="ECO:0000313" key="2">
    <source>
        <dbReference type="EMBL" id="MDO6423713.1"/>
    </source>
</evidence>
<proteinExistence type="predicted"/>
<dbReference type="InterPro" id="IPR011576">
    <property type="entry name" value="Pyridox_Oxase_N"/>
</dbReference>
<gene>
    <name evidence="2" type="ORF">Q4521_14620</name>
</gene>
<evidence type="ECO:0000259" key="1">
    <source>
        <dbReference type="Pfam" id="PF01243"/>
    </source>
</evidence>
<comment type="caution">
    <text evidence="2">The sequence shown here is derived from an EMBL/GenBank/DDBJ whole genome shotgun (WGS) entry which is preliminary data.</text>
</comment>
<accession>A0AAW7XAC5</accession>
<keyword evidence="2" id="KW-0560">Oxidoreductase</keyword>
<name>A0AAW7XAC5_9GAMM</name>
<dbReference type="Proteomes" id="UP001169760">
    <property type="component" value="Unassembled WGS sequence"/>
</dbReference>
<organism evidence="2 3">
    <name type="scientific">Saccharophagus degradans</name>
    <dbReference type="NCBI Taxonomy" id="86304"/>
    <lineage>
        <taxon>Bacteria</taxon>
        <taxon>Pseudomonadati</taxon>
        <taxon>Pseudomonadota</taxon>
        <taxon>Gammaproteobacteria</taxon>
        <taxon>Cellvibrionales</taxon>
        <taxon>Cellvibrionaceae</taxon>
        <taxon>Saccharophagus</taxon>
    </lineage>
</organism>
<protein>
    <submittedName>
        <fullName evidence="2">Pyridoxamine 5'-phosphate oxidase family protein</fullName>
        <ecNumber evidence="2">1.-.-.-</ecNumber>
        <ecNumber evidence="2">1.4.3.5</ecNumber>
    </submittedName>
</protein>
<dbReference type="SUPFAM" id="SSF50475">
    <property type="entry name" value="FMN-binding split barrel"/>
    <property type="match status" value="1"/>
</dbReference>
<dbReference type="GO" id="GO:0004733">
    <property type="term" value="F:pyridoxamine phosphate oxidase activity"/>
    <property type="evidence" value="ECO:0007669"/>
    <property type="project" value="UniProtKB-EC"/>
</dbReference>
<dbReference type="RefSeq" id="WP_303493298.1">
    <property type="nucleotide sequence ID" value="NZ_JAUOPB010000010.1"/>
</dbReference>
<dbReference type="PANTHER" id="PTHR39336">
    <property type="entry name" value="PYRIDOXAMINE PHOSPHATE OXIDASE FAMILY PROTEIN (AFU_ORTHOLOGUE AFUA_6G11440)"/>
    <property type="match status" value="1"/>
</dbReference>
<dbReference type="EMBL" id="JAUOPB010000010">
    <property type="protein sequence ID" value="MDO6423713.1"/>
    <property type="molecule type" value="Genomic_DNA"/>
</dbReference>
<dbReference type="EC" id="1.-.-.-" evidence="2"/>
<reference evidence="2" key="1">
    <citation type="submission" date="2023-07" db="EMBL/GenBank/DDBJ databases">
        <title>Genome content predicts the carbon catabolic preferences of heterotrophic bacteria.</title>
        <authorList>
            <person name="Gralka M."/>
        </authorList>
    </citation>
    <scope>NUCLEOTIDE SEQUENCE</scope>
    <source>
        <strain evidence="2">I3M17_2</strain>
    </source>
</reference>
<evidence type="ECO:0000313" key="3">
    <source>
        <dbReference type="Proteomes" id="UP001169760"/>
    </source>
</evidence>
<dbReference type="AlphaFoldDB" id="A0AAW7XAC5"/>
<dbReference type="EC" id="1.4.3.5" evidence="2"/>
<dbReference type="Pfam" id="PF01243">
    <property type="entry name" value="PNPOx_N"/>
    <property type="match status" value="1"/>
</dbReference>
<feature type="domain" description="Pyridoxamine 5'-phosphate oxidase N-terminal" evidence="1">
    <location>
        <begin position="9"/>
        <end position="128"/>
    </location>
</feature>